<evidence type="ECO:0000313" key="1">
    <source>
        <dbReference type="EMBL" id="JAD44749.1"/>
    </source>
</evidence>
<dbReference type="AlphaFoldDB" id="A0A0A8ZZB0"/>
<reference evidence="1" key="2">
    <citation type="journal article" date="2015" name="Data Brief">
        <title>Shoot transcriptome of the giant reed, Arundo donax.</title>
        <authorList>
            <person name="Barrero R.A."/>
            <person name="Guerrero F.D."/>
            <person name="Moolhuijzen P."/>
            <person name="Goolsby J.A."/>
            <person name="Tidwell J."/>
            <person name="Bellgard S.E."/>
            <person name="Bellgard M.I."/>
        </authorList>
    </citation>
    <scope>NUCLEOTIDE SEQUENCE</scope>
    <source>
        <tissue evidence="1">Shoot tissue taken approximately 20 cm above the soil surface</tissue>
    </source>
</reference>
<reference evidence="1" key="1">
    <citation type="submission" date="2014-09" db="EMBL/GenBank/DDBJ databases">
        <authorList>
            <person name="Magalhaes I.L.F."/>
            <person name="Oliveira U."/>
            <person name="Santos F.R."/>
            <person name="Vidigal T.H.D.A."/>
            <person name="Brescovit A.D."/>
            <person name="Santos A.J."/>
        </authorList>
    </citation>
    <scope>NUCLEOTIDE SEQUENCE</scope>
    <source>
        <tissue evidence="1">Shoot tissue taken approximately 20 cm above the soil surface</tissue>
    </source>
</reference>
<protein>
    <submittedName>
        <fullName evidence="1">Uncharacterized protein</fullName>
    </submittedName>
</protein>
<sequence length="26" mass="2940">MVSPLIHFLYQQSASTEYLVNAFPSP</sequence>
<organism evidence="1">
    <name type="scientific">Arundo donax</name>
    <name type="common">Giant reed</name>
    <name type="synonym">Donax arundinaceus</name>
    <dbReference type="NCBI Taxonomy" id="35708"/>
    <lineage>
        <taxon>Eukaryota</taxon>
        <taxon>Viridiplantae</taxon>
        <taxon>Streptophyta</taxon>
        <taxon>Embryophyta</taxon>
        <taxon>Tracheophyta</taxon>
        <taxon>Spermatophyta</taxon>
        <taxon>Magnoliopsida</taxon>
        <taxon>Liliopsida</taxon>
        <taxon>Poales</taxon>
        <taxon>Poaceae</taxon>
        <taxon>PACMAD clade</taxon>
        <taxon>Arundinoideae</taxon>
        <taxon>Arundineae</taxon>
        <taxon>Arundo</taxon>
    </lineage>
</organism>
<dbReference type="EMBL" id="GBRH01253146">
    <property type="protein sequence ID" value="JAD44749.1"/>
    <property type="molecule type" value="Transcribed_RNA"/>
</dbReference>
<proteinExistence type="predicted"/>
<name>A0A0A8ZZB0_ARUDO</name>
<accession>A0A0A8ZZB0</accession>